<name>A0A2S7UWI9_9GAMM</name>
<dbReference type="OrthoDB" id="6401598at2"/>
<keyword evidence="2" id="KW-1185">Reference proteome</keyword>
<evidence type="ECO:0000313" key="2">
    <source>
        <dbReference type="Proteomes" id="UP000239007"/>
    </source>
</evidence>
<organism evidence="1 2">
    <name type="scientific">Psychrosphaera saromensis</name>
    <dbReference type="NCBI Taxonomy" id="716813"/>
    <lineage>
        <taxon>Bacteria</taxon>
        <taxon>Pseudomonadati</taxon>
        <taxon>Pseudomonadota</taxon>
        <taxon>Gammaproteobacteria</taxon>
        <taxon>Alteromonadales</taxon>
        <taxon>Pseudoalteromonadaceae</taxon>
        <taxon>Psychrosphaera</taxon>
    </lineage>
</organism>
<dbReference type="EMBL" id="MSCH01000003">
    <property type="protein sequence ID" value="PQJ54346.1"/>
    <property type="molecule type" value="Genomic_DNA"/>
</dbReference>
<accession>A0A2S7UWI9</accession>
<protein>
    <submittedName>
        <fullName evidence="1">Uncharacterized protein</fullName>
    </submittedName>
</protein>
<evidence type="ECO:0000313" key="1">
    <source>
        <dbReference type="EMBL" id="PQJ54346.1"/>
    </source>
</evidence>
<dbReference type="RefSeq" id="WP_105052861.1">
    <property type="nucleotide sequence ID" value="NZ_BSNH01000010.1"/>
</dbReference>
<dbReference type="Proteomes" id="UP000239007">
    <property type="component" value="Unassembled WGS sequence"/>
</dbReference>
<sequence>MRKLILSMFVILMCVLSFFIGTAFNTYTITIDTVKSLNQLTEFALDEELQTSRLIDFYETSIEHPEKIPNHLRWSILVNYDSGQICQGQYCDQMNVNYPTLRTNKLIIEFLNKYPVEGCSALNGKQRVECNLDLLP</sequence>
<proteinExistence type="predicted"/>
<dbReference type="AlphaFoldDB" id="A0A2S7UWI9"/>
<gene>
    <name evidence="1" type="ORF">BTO11_12220</name>
</gene>
<comment type="caution">
    <text evidence="1">The sequence shown here is derived from an EMBL/GenBank/DDBJ whole genome shotgun (WGS) entry which is preliminary data.</text>
</comment>
<reference evidence="1 2" key="1">
    <citation type="submission" date="2016-12" db="EMBL/GenBank/DDBJ databases">
        <title>Diversity of luminous bacteria.</title>
        <authorList>
            <person name="Yoshizawa S."/>
            <person name="Kogure K."/>
        </authorList>
    </citation>
    <scope>NUCLEOTIDE SEQUENCE [LARGE SCALE GENOMIC DNA]</scope>
    <source>
        <strain evidence="1 2">SA4-48</strain>
    </source>
</reference>